<gene>
    <name evidence="3" type="ORF">SDC9_179162</name>
</gene>
<dbReference type="InterPro" id="IPR013096">
    <property type="entry name" value="Cupin_2"/>
</dbReference>
<evidence type="ECO:0000313" key="3">
    <source>
        <dbReference type="EMBL" id="MPN31688.1"/>
    </source>
</evidence>
<protein>
    <recommendedName>
        <fullName evidence="2">Cupin type-2 domain-containing protein</fullName>
    </recommendedName>
</protein>
<dbReference type="PANTHER" id="PTHR35848">
    <property type="entry name" value="OXALATE-BINDING PROTEIN"/>
    <property type="match status" value="1"/>
</dbReference>
<comment type="caution">
    <text evidence="3">The sequence shown here is derived from an EMBL/GenBank/DDBJ whole genome shotgun (WGS) entry which is preliminary data.</text>
</comment>
<keyword evidence="1" id="KW-0479">Metal-binding</keyword>
<sequence length="186" mass="20847">MVLFLRIESDIIHASVIDSERTVTTMPKTTTISRMADLDHQEVSSGKSFHFFRHKFIRGEDGNKSNIAFLRVPPKKAAFPLHYHEYSEETFYILSGTGRLILKDGAERTLTAGDIAFFPAGEEGTHQLVNASDTEDLVYIDFDTYVPLDITYYPGKDKIGIFGETYTGVLKKSATVGLFEGEEVPE</sequence>
<name>A0A645GY85_9ZZZZ</name>
<proteinExistence type="predicted"/>
<feature type="domain" description="Cupin type-2" evidence="2">
    <location>
        <begin position="70"/>
        <end position="141"/>
    </location>
</feature>
<dbReference type="SUPFAM" id="SSF51182">
    <property type="entry name" value="RmlC-like cupins"/>
    <property type="match status" value="1"/>
</dbReference>
<dbReference type="InterPro" id="IPR011051">
    <property type="entry name" value="RmlC_Cupin_sf"/>
</dbReference>
<organism evidence="3">
    <name type="scientific">bioreactor metagenome</name>
    <dbReference type="NCBI Taxonomy" id="1076179"/>
    <lineage>
        <taxon>unclassified sequences</taxon>
        <taxon>metagenomes</taxon>
        <taxon>ecological metagenomes</taxon>
    </lineage>
</organism>
<dbReference type="AlphaFoldDB" id="A0A645GY85"/>
<dbReference type="Gene3D" id="2.60.120.10">
    <property type="entry name" value="Jelly Rolls"/>
    <property type="match status" value="1"/>
</dbReference>
<dbReference type="GO" id="GO:0046872">
    <property type="term" value="F:metal ion binding"/>
    <property type="evidence" value="ECO:0007669"/>
    <property type="project" value="UniProtKB-KW"/>
</dbReference>
<dbReference type="Pfam" id="PF07883">
    <property type="entry name" value="Cupin_2"/>
    <property type="match status" value="1"/>
</dbReference>
<dbReference type="PANTHER" id="PTHR35848:SF6">
    <property type="entry name" value="CUPIN TYPE-2 DOMAIN-CONTAINING PROTEIN"/>
    <property type="match status" value="1"/>
</dbReference>
<evidence type="ECO:0000259" key="2">
    <source>
        <dbReference type="Pfam" id="PF07883"/>
    </source>
</evidence>
<dbReference type="EMBL" id="VSSQ01083325">
    <property type="protein sequence ID" value="MPN31688.1"/>
    <property type="molecule type" value="Genomic_DNA"/>
</dbReference>
<dbReference type="InterPro" id="IPR014710">
    <property type="entry name" value="RmlC-like_jellyroll"/>
</dbReference>
<accession>A0A645GY85</accession>
<evidence type="ECO:0000256" key="1">
    <source>
        <dbReference type="ARBA" id="ARBA00022723"/>
    </source>
</evidence>
<dbReference type="InterPro" id="IPR051610">
    <property type="entry name" value="GPI/OXD"/>
</dbReference>
<reference evidence="3" key="1">
    <citation type="submission" date="2019-08" db="EMBL/GenBank/DDBJ databases">
        <authorList>
            <person name="Kucharzyk K."/>
            <person name="Murdoch R.W."/>
            <person name="Higgins S."/>
            <person name="Loffler F."/>
        </authorList>
    </citation>
    <scope>NUCLEOTIDE SEQUENCE</scope>
</reference>